<dbReference type="InterPro" id="IPR011048">
    <property type="entry name" value="Haem_d1_sf"/>
</dbReference>
<dbReference type="SUPFAM" id="SSF51004">
    <property type="entry name" value="C-terminal (heme d1) domain of cytochrome cd1-nitrite reductase"/>
    <property type="match status" value="1"/>
</dbReference>
<dbReference type="KEGG" id="ttc:FOKN1_0462"/>
<keyword evidence="4" id="KW-1185">Reference proteome</keyword>
<dbReference type="EMBL" id="AP018052">
    <property type="protein sequence ID" value="BAZ92866.1"/>
    <property type="molecule type" value="Genomic_DNA"/>
</dbReference>
<keyword evidence="2" id="KW-0472">Membrane</keyword>
<evidence type="ECO:0000256" key="2">
    <source>
        <dbReference type="SAM" id="Phobius"/>
    </source>
</evidence>
<dbReference type="PANTHER" id="PTHR47197">
    <property type="entry name" value="PROTEIN NIRF"/>
    <property type="match status" value="1"/>
</dbReference>
<sequence>MHMPHTGKQTEAGFRIPSFRRRPESRTPNGSTTLDTGLRRYDGTLWFVLLGLILVMSGCATPQLRGTGDLGLVIERATGSVLVVDTTAREKLARITGLGDLSHASAVFSRDARYAYVFGRDGGLTRVDILRNEIAGRTVQAGNAIGGAISQDGRWVAVSNYEPGGVRIFDARTLELVADIPAEYGNGQRSKVIGLVDAPGQRFVFSLYEAGQTWVVEFADPGNPVIHKFTGIGRLPYDALLTPDGRWYLAGLFGEDGMALLDLWDLEAGVRRILPDYGRGDEKLPVYKMPHLEGWAVAGDLAFVPAVGRHAVLVVDMNTWEQVDTIPVHGQPVFVMARPDGRQVWVNFAYPDNDRIQVIDTRERTLMATLQPGPGVLHMEFTPRGSEVWVSVRDADALVIYDTASLEERTRLEAAKPSGIFFTDRAHRVGL</sequence>
<feature type="region of interest" description="Disordered" evidence="1">
    <location>
        <begin position="1"/>
        <end position="35"/>
    </location>
</feature>
<dbReference type="PANTHER" id="PTHR47197:SF3">
    <property type="entry name" value="DIHYDRO-HEME D1 DEHYDROGENASE"/>
    <property type="match status" value="1"/>
</dbReference>
<name>A0A1Z4VML1_9GAMM</name>
<keyword evidence="2" id="KW-1133">Transmembrane helix</keyword>
<accession>A0A1Z4VML1</accession>
<dbReference type="InterPro" id="IPR003143">
    <property type="entry name" value="Cyt_cd1_C_sf"/>
</dbReference>
<dbReference type="Gene3D" id="2.140.10.20">
    <property type="entry name" value="C-terminal (heme d1) domain of cytochrome cd1-nitrite reductase"/>
    <property type="match status" value="1"/>
</dbReference>
<protein>
    <submittedName>
        <fullName evidence="3">Cytochrome d1 heme region</fullName>
    </submittedName>
</protein>
<dbReference type="Pfam" id="PF02239">
    <property type="entry name" value="Cytochrom_D1"/>
    <property type="match status" value="1"/>
</dbReference>
<dbReference type="Proteomes" id="UP000218765">
    <property type="component" value="Chromosome"/>
</dbReference>
<evidence type="ECO:0000256" key="1">
    <source>
        <dbReference type="SAM" id="MobiDB-lite"/>
    </source>
</evidence>
<organism evidence="3 4">
    <name type="scientific">Thiohalobacter thiocyanaticus</name>
    <dbReference type="NCBI Taxonomy" id="585455"/>
    <lineage>
        <taxon>Bacteria</taxon>
        <taxon>Pseudomonadati</taxon>
        <taxon>Pseudomonadota</taxon>
        <taxon>Gammaproteobacteria</taxon>
        <taxon>Thiohalobacterales</taxon>
        <taxon>Thiohalobacteraceae</taxon>
        <taxon>Thiohalobacter</taxon>
    </lineage>
</organism>
<proteinExistence type="predicted"/>
<gene>
    <name evidence="3" type="ORF">FOKN1_0462</name>
</gene>
<dbReference type="CDD" id="cd20778">
    <property type="entry name" value="8prop_hemeD1_NirF"/>
    <property type="match status" value="1"/>
</dbReference>
<evidence type="ECO:0000313" key="4">
    <source>
        <dbReference type="Proteomes" id="UP000218765"/>
    </source>
</evidence>
<feature type="compositionally biased region" description="Polar residues" evidence="1">
    <location>
        <begin position="26"/>
        <end position="35"/>
    </location>
</feature>
<keyword evidence="2" id="KW-0812">Transmembrane</keyword>
<reference evidence="3 4" key="1">
    <citation type="submission" date="2017-05" db="EMBL/GenBank/DDBJ databases">
        <title>Thiocyanate degradation by Thiohalobacter thiocyanaticus FOKN1.</title>
        <authorList>
            <person name="Oshiki M."/>
            <person name="Fukushima T."/>
            <person name="Kawano S."/>
            <person name="Nakagawa J."/>
        </authorList>
    </citation>
    <scope>NUCLEOTIDE SEQUENCE [LARGE SCALE GENOMIC DNA]</scope>
    <source>
        <strain evidence="3 4">FOKN1</strain>
    </source>
</reference>
<evidence type="ECO:0000313" key="3">
    <source>
        <dbReference type="EMBL" id="BAZ92866.1"/>
    </source>
</evidence>
<dbReference type="InterPro" id="IPR051200">
    <property type="entry name" value="Host-pathogen_enzymatic-act"/>
</dbReference>
<feature type="transmembrane region" description="Helical" evidence="2">
    <location>
        <begin position="45"/>
        <end position="64"/>
    </location>
</feature>
<dbReference type="AlphaFoldDB" id="A0A1Z4VML1"/>